<evidence type="ECO:0000256" key="6">
    <source>
        <dbReference type="ARBA" id="ARBA00023015"/>
    </source>
</evidence>
<dbReference type="CDD" id="cd00009">
    <property type="entry name" value="AAA"/>
    <property type="match status" value="1"/>
</dbReference>
<name>A0A0D1KUI2_9SPHN</name>
<dbReference type="InterPro" id="IPR025944">
    <property type="entry name" value="Sigma_54_int_dom_CS"/>
</dbReference>
<keyword evidence="5" id="KW-0902">Two-component regulatory system</keyword>
<dbReference type="Pfam" id="PF02954">
    <property type="entry name" value="HTH_8"/>
    <property type="match status" value="1"/>
</dbReference>
<dbReference type="InterPro" id="IPR002197">
    <property type="entry name" value="HTH_Fis"/>
</dbReference>
<evidence type="ECO:0000259" key="10">
    <source>
        <dbReference type="PROSITE" id="PS50110"/>
    </source>
</evidence>
<dbReference type="InterPro" id="IPR025662">
    <property type="entry name" value="Sigma_54_int_dom_ATP-bd_1"/>
</dbReference>
<dbReference type="PROSITE" id="PS00675">
    <property type="entry name" value="SIGMA54_INTERACT_1"/>
    <property type="match status" value="1"/>
</dbReference>
<dbReference type="InterPro" id="IPR002078">
    <property type="entry name" value="Sigma_54_int"/>
</dbReference>
<dbReference type="Gene3D" id="3.40.50.2300">
    <property type="match status" value="1"/>
</dbReference>
<keyword evidence="7" id="KW-0804">Transcription</keyword>
<dbReference type="SUPFAM" id="SSF52540">
    <property type="entry name" value="P-loop containing nucleoside triphosphate hydrolases"/>
    <property type="match status" value="1"/>
</dbReference>
<dbReference type="SUPFAM" id="SSF46689">
    <property type="entry name" value="Homeodomain-like"/>
    <property type="match status" value="1"/>
</dbReference>
<dbReference type="Pfam" id="PF00158">
    <property type="entry name" value="Sigma54_activat"/>
    <property type="match status" value="1"/>
</dbReference>
<dbReference type="GO" id="GO:0006355">
    <property type="term" value="P:regulation of DNA-templated transcription"/>
    <property type="evidence" value="ECO:0007669"/>
    <property type="project" value="InterPro"/>
</dbReference>
<reference evidence="11 12" key="1">
    <citation type="submission" date="2015-01" db="EMBL/GenBank/DDBJ databases">
        <title>Genome of Sphingomonas taxi strain 30a.</title>
        <authorList>
            <person name="Eevers N."/>
            <person name="Van Hamme J."/>
            <person name="Bottos E."/>
            <person name="Weyens N."/>
            <person name="Vangronsveld J."/>
        </authorList>
    </citation>
    <scope>NUCLEOTIDE SEQUENCE [LARGE SCALE GENOMIC DNA]</scope>
    <source>
        <strain evidence="11 12">30a</strain>
    </source>
</reference>
<accession>A0A0D1KUI2</accession>
<comment type="caution">
    <text evidence="11">The sequence shown here is derived from an EMBL/GenBank/DDBJ whole genome shotgun (WGS) entry which is preliminary data.</text>
</comment>
<feature type="domain" description="Sigma-54 factor interaction" evidence="9">
    <location>
        <begin position="149"/>
        <end position="364"/>
    </location>
</feature>
<dbReference type="InterPro" id="IPR003593">
    <property type="entry name" value="AAA+_ATPase"/>
</dbReference>
<dbReference type="Pfam" id="PF00072">
    <property type="entry name" value="Response_reg"/>
    <property type="match status" value="1"/>
</dbReference>
<organism evidence="11 12">
    <name type="scientific">Sphingomonas melonis</name>
    <dbReference type="NCBI Taxonomy" id="152682"/>
    <lineage>
        <taxon>Bacteria</taxon>
        <taxon>Pseudomonadati</taxon>
        <taxon>Pseudomonadota</taxon>
        <taxon>Alphaproteobacteria</taxon>
        <taxon>Sphingomonadales</taxon>
        <taxon>Sphingomonadaceae</taxon>
        <taxon>Sphingomonas</taxon>
    </lineage>
</organism>
<proteinExistence type="predicted"/>
<dbReference type="Pfam" id="PF25601">
    <property type="entry name" value="AAA_lid_14"/>
    <property type="match status" value="1"/>
</dbReference>
<dbReference type="Gene3D" id="1.10.8.60">
    <property type="match status" value="1"/>
</dbReference>
<dbReference type="PROSITE" id="PS50110">
    <property type="entry name" value="RESPONSE_REGULATORY"/>
    <property type="match status" value="1"/>
</dbReference>
<keyword evidence="3" id="KW-0378">Hydrolase</keyword>
<evidence type="ECO:0000256" key="7">
    <source>
        <dbReference type="ARBA" id="ARBA00023163"/>
    </source>
</evidence>
<dbReference type="PANTHER" id="PTHR32071:SF57">
    <property type="entry name" value="C4-DICARBOXYLATE TRANSPORT TRANSCRIPTIONAL REGULATORY PROTEIN DCTD"/>
    <property type="match status" value="1"/>
</dbReference>
<keyword evidence="4" id="KW-0067">ATP-binding</keyword>
<dbReference type="InterPro" id="IPR001789">
    <property type="entry name" value="Sig_transdc_resp-reg_receiver"/>
</dbReference>
<dbReference type="Proteomes" id="UP000033203">
    <property type="component" value="Unassembled WGS sequence"/>
</dbReference>
<dbReference type="PROSITE" id="PS00688">
    <property type="entry name" value="SIGMA54_INTERACT_3"/>
    <property type="match status" value="1"/>
</dbReference>
<dbReference type="SUPFAM" id="SSF52172">
    <property type="entry name" value="CheY-like"/>
    <property type="match status" value="1"/>
</dbReference>
<dbReference type="FunFam" id="3.40.50.2300:FF:000018">
    <property type="entry name" value="DNA-binding transcriptional regulator NtrC"/>
    <property type="match status" value="1"/>
</dbReference>
<gene>
    <name evidence="11" type="ORF">SR41_09450</name>
</gene>
<dbReference type="InterPro" id="IPR009057">
    <property type="entry name" value="Homeodomain-like_sf"/>
</dbReference>
<evidence type="ECO:0000256" key="5">
    <source>
        <dbReference type="ARBA" id="ARBA00023012"/>
    </source>
</evidence>
<evidence type="ECO:0000256" key="4">
    <source>
        <dbReference type="ARBA" id="ARBA00022840"/>
    </source>
</evidence>
<dbReference type="InterPro" id="IPR027417">
    <property type="entry name" value="P-loop_NTPase"/>
</dbReference>
<dbReference type="PANTHER" id="PTHR32071">
    <property type="entry name" value="TRANSCRIPTIONAL REGULATORY PROTEIN"/>
    <property type="match status" value="1"/>
</dbReference>
<evidence type="ECO:0000259" key="9">
    <source>
        <dbReference type="PROSITE" id="PS50045"/>
    </source>
</evidence>
<dbReference type="InterPro" id="IPR058031">
    <property type="entry name" value="AAA_lid_NorR"/>
</dbReference>
<dbReference type="Gene3D" id="3.40.50.300">
    <property type="entry name" value="P-loop containing nucleotide triphosphate hydrolases"/>
    <property type="match status" value="1"/>
</dbReference>
<dbReference type="GO" id="GO:0043565">
    <property type="term" value="F:sequence-specific DNA binding"/>
    <property type="evidence" value="ECO:0007669"/>
    <property type="project" value="InterPro"/>
</dbReference>
<dbReference type="SMART" id="SM00448">
    <property type="entry name" value="REC"/>
    <property type="match status" value="1"/>
</dbReference>
<evidence type="ECO:0000313" key="11">
    <source>
        <dbReference type="EMBL" id="KIU28034.1"/>
    </source>
</evidence>
<dbReference type="InterPro" id="IPR001261">
    <property type="entry name" value="ArgE/DapE_CS"/>
</dbReference>
<dbReference type="EMBL" id="JXTP01000036">
    <property type="protein sequence ID" value="KIU28034.1"/>
    <property type="molecule type" value="Genomic_DNA"/>
</dbReference>
<dbReference type="PROSITE" id="PS50045">
    <property type="entry name" value="SIGMA54_INTERACT_4"/>
    <property type="match status" value="1"/>
</dbReference>
<sequence length="438" mass="46808">MSDITPRVALVDDDDDLRAATAQWLSLAGFTVDSFAAAPPALDALGADYPGVVVSDIRMPIMSGLELFATLHARDPALPVILVTGHADVATAVGALKAGAWDFLSKPCDPDALVAAVGRAATARALTLENRQLRAAAEEAESGGVAAALVGRSPAIRRLREMVPVLANADIDLFIEGETGTGKELLARLIHRAGRRGRHRFVPVACAAIPEELIDGELFGPGDTGVMASSRGTLFLDDIDRASPRLQARLVPLIEERAVRTGTRAPAPIDLRIIAAGGEAGEHGPAAISPELFYRLAAVRLRLPPLRERREDIPLLFAHLVDASAARLRMPVPPLTAMARERLAEHHWPGNVRELAHFADRVVLDLEPGDGAPAVSSATLPDRVAAFEREAMVEAIRVAGGDASIAMERLGLPRKTFYYKVQRHGIDLTALRRGLRSD</sequence>
<keyword evidence="6" id="KW-0805">Transcription regulation</keyword>
<dbReference type="GO" id="GO:0000160">
    <property type="term" value="P:phosphorelay signal transduction system"/>
    <property type="evidence" value="ECO:0007669"/>
    <property type="project" value="UniProtKB-KW"/>
</dbReference>
<dbReference type="SMART" id="SM00382">
    <property type="entry name" value="AAA"/>
    <property type="match status" value="1"/>
</dbReference>
<protein>
    <submittedName>
        <fullName evidence="11">Fis family transcriptional regulator</fullName>
    </submittedName>
</protein>
<evidence type="ECO:0000256" key="1">
    <source>
        <dbReference type="ARBA" id="ARBA00022553"/>
    </source>
</evidence>
<evidence type="ECO:0000256" key="2">
    <source>
        <dbReference type="ARBA" id="ARBA00022741"/>
    </source>
</evidence>
<dbReference type="PROSITE" id="PS00758">
    <property type="entry name" value="ARGE_DAPE_CPG2_1"/>
    <property type="match status" value="1"/>
</dbReference>
<evidence type="ECO:0000313" key="12">
    <source>
        <dbReference type="Proteomes" id="UP000033203"/>
    </source>
</evidence>
<evidence type="ECO:0000256" key="3">
    <source>
        <dbReference type="ARBA" id="ARBA00022801"/>
    </source>
</evidence>
<keyword evidence="1 8" id="KW-0597">Phosphoprotein</keyword>
<dbReference type="InterPro" id="IPR011006">
    <property type="entry name" value="CheY-like_superfamily"/>
</dbReference>
<dbReference type="GO" id="GO:0005524">
    <property type="term" value="F:ATP binding"/>
    <property type="evidence" value="ECO:0007669"/>
    <property type="project" value="UniProtKB-KW"/>
</dbReference>
<keyword evidence="2" id="KW-0547">Nucleotide-binding</keyword>
<evidence type="ECO:0000256" key="8">
    <source>
        <dbReference type="PROSITE-ProRule" id="PRU00169"/>
    </source>
</evidence>
<feature type="domain" description="Response regulatory" evidence="10">
    <location>
        <begin position="7"/>
        <end position="121"/>
    </location>
</feature>
<feature type="modified residue" description="4-aspartylphosphate" evidence="8">
    <location>
        <position position="56"/>
    </location>
</feature>
<dbReference type="Gene3D" id="1.10.10.60">
    <property type="entry name" value="Homeodomain-like"/>
    <property type="match status" value="1"/>
</dbReference>
<dbReference type="PATRIC" id="fig|1549858.7.peg.2534"/>
<dbReference type="AlphaFoldDB" id="A0A0D1KUI2"/>